<dbReference type="OrthoDB" id="8947665at2759"/>
<feature type="region of interest" description="Disordered" evidence="1">
    <location>
        <begin position="311"/>
        <end position="423"/>
    </location>
</feature>
<dbReference type="InterPro" id="IPR003961">
    <property type="entry name" value="FN3_dom"/>
</dbReference>
<dbReference type="Pfam" id="PF01108">
    <property type="entry name" value="Tissue_fac"/>
    <property type="match status" value="1"/>
</dbReference>
<sequence length="510" mass="56999">MLWSQNAFRISPLKLCLLACASFLFGISCALPDASKKPCHFKLTLQNFRSILSWTFKNHSVEPTHYTLQSTIMSKNDPLEMVEGCTNIRRRFCDLTDMWDDIGETYIPQVVAFQGNRTLNSCMDEIRLIYNMSLQPPEFEVEAFTDRVKVILRFPAALPSILEELQYSAPLVVRGQAGKIAKEHKLGLNRNISGNFTYVIDKLIPNTNYCVSVYFKHRDPDVKPVIRCAFLPPGNQSESLESDKAGGIIGLFMLVAVIVTMVLRRTGYICLKTDYPHVLYFKHLPTCTFLELPPLEAMDAVEVILVPRKKKKDYNSEEESDNDQENIPRSNGGGYTMHGLVGRPLDPASMSSATLEDPTQLVLEEVDESEPEAELEPLVAPLECPDSGVYQERSGAYEGRREPPQYSLPGEDSAPEEPEDRRTFNVDLKSVCVRILDEDPDDVPPVLTLPEEMVDLEEPEDLDLPVAFQGGPAPPSAGLSEVDQWAEGVPSEETDSCESEVDVGDGYLAR</sequence>
<dbReference type="CTD" id="3455"/>
<dbReference type="InterPro" id="IPR015373">
    <property type="entry name" value="Interferon/interleukin_rcp_dom"/>
</dbReference>
<evidence type="ECO:0000259" key="4">
    <source>
        <dbReference type="Pfam" id="PF09294"/>
    </source>
</evidence>
<evidence type="ECO:0000313" key="7">
    <source>
        <dbReference type="RefSeq" id="XP_060054630.1"/>
    </source>
</evidence>
<feature type="domain" description="Interferon/interleukin receptor" evidence="4">
    <location>
        <begin position="133"/>
        <end position="220"/>
    </location>
</feature>
<dbReference type="PANTHER" id="PTHR20859">
    <property type="entry name" value="INTERFERON/INTERLEUKIN RECEPTOR"/>
    <property type="match status" value="1"/>
</dbReference>
<accession>A0A1S3W726</accession>
<dbReference type="InterPro" id="IPR036116">
    <property type="entry name" value="FN3_sf"/>
</dbReference>
<dbReference type="GO" id="GO:0005615">
    <property type="term" value="C:extracellular space"/>
    <property type="evidence" value="ECO:0007669"/>
    <property type="project" value="UniProtKB-ARBA"/>
</dbReference>
<dbReference type="Pfam" id="PF09294">
    <property type="entry name" value="Interfer-bind"/>
    <property type="match status" value="1"/>
</dbReference>
<dbReference type="AlphaFoldDB" id="A0A1S3W726"/>
<dbReference type="GO" id="GO:0004905">
    <property type="term" value="F:type I interferon receptor activity"/>
    <property type="evidence" value="ECO:0007669"/>
    <property type="project" value="TreeGrafter"/>
</dbReference>
<proteinExistence type="predicted"/>
<feature type="signal peptide" evidence="2">
    <location>
        <begin position="1"/>
        <end position="30"/>
    </location>
</feature>
<dbReference type="eggNOG" id="ENOG502S60E">
    <property type="taxonomic scope" value="Eukaryota"/>
</dbReference>
<dbReference type="GO" id="GO:0005886">
    <property type="term" value="C:plasma membrane"/>
    <property type="evidence" value="ECO:0007669"/>
    <property type="project" value="UniProtKB-SubCell"/>
</dbReference>
<feature type="chain" id="PRO_5045018394" evidence="2">
    <location>
        <begin position="31"/>
        <end position="510"/>
    </location>
</feature>
<evidence type="ECO:0000256" key="2">
    <source>
        <dbReference type="SAM" id="SignalP"/>
    </source>
</evidence>
<dbReference type="SUPFAM" id="SSF49265">
    <property type="entry name" value="Fibronectin type III"/>
    <property type="match status" value="2"/>
</dbReference>
<dbReference type="RefSeq" id="XP_016042181.2">
    <property type="nucleotide sequence ID" value="XM_016186695.2"/>
</dbReference>
<keyword evidence="2" id="KW-0732">Signal</keyword>
<evidence type="ECO:0000313" key="6">
    <source>
        <dbReference type="RefSeq" id="XP_016042181.2"/>
    </source>
</evidence>
<evidence type="ECO:0000313" key="5">
    <source>
        <dbReference type="Proteomes" id="UP001652624"/>
    </source>
</evidence>
<feature type="region of interest" description="Disordered" evidence="1">
    <location>
        <begin position="464"/>
        <end position="510"/>
    </location>
</feature>
<dbReference type="InterPro" id="IPR013783">
    <property type="entry name" value="Ig-like_fold"/>
</dbReference>
<evidence type="ECO:0000259" key="3">
    <source>
        <dbReference type="Pfam" id="PF01108"/>
    </source>
</evidence>
<dbReference type="FunCoup" id="A0A1S3W726">
    <property type="interactions" value="511"/>
</dbReference>
<feature type="domain" description="Fibronectin type-III" evidence="3">
    <location>
        <begin position="17"/>
        <end position="119"/>
    </location>
</feature>
<evidence type="ECO:0000256" key="1">
    <source>
        <dbReference type="SAM" id="MobiDB-lite"/>
    </source>
</evidence>
<keyword evidence="6 7" id="KW-0675">Receptor</keyword>
<keyword evidence="5" id="KW-1185">Reference proteome</keyword>
<gene>
    <name evidence="6 7" type="primary">IFNAR2</name>
</gene>
<dbReference type="PANTHER" id="PTHR20859:SF84">
    <property type="entry name" value="INTERFERON ALPHA_BETA RECEPTOR 2"/>
    <property type="match status" value="1"/>
</dbReference>
<feature type="compositionally biased region" description="Acidic residues" evidence="1">
    <location>
        <begin position="364"/>
        <end position="375"/>
    </location>
</feature>
<dbReference type="InterPro" id="IPR050650">
    <property type="entry name" value="Type-II_Cytokine-TF_Rcpt"/>
</dbReference>
<feature type="compositionally biased region" description="Acidic residues" evidence="1">
    <location>
        <begin position="490"/>
        <end position="503"/>
    </location>
</feature>
<protein>
    <submittedName>
        <fullName evidence="6 7">Interferon alpha/beta receptor 2 isoform X1</fullName>
    </submittedName>
</protein>
<organism evidence="5 6">
    <name type="scientific">Erinaceus europaeus</name>
    <name type="common">Western European hedgehog</name>
    <dbReference type="NCBI Taxonomy" id="9365"/>
    <lineage>
        <taxon>Eukaryota</taxon>
        <taxon>Metazoa</taxon>
        <taxon>Chordata</taxon>
        <taxon>Craniata</taxon>
        <taxon>Vertebrata</taxon>
        <taxon>Euteleostomi</taxon>
        <taxon>Mammalia</taxon>
        <taxon>Eutheria</taxon>
        <taxon>Laurasiatheria</taxon>
        <taxon>Eulipotyphla</taxon>
        <taxon>Erinaceidae</taxon>
        <taxon>Erinaceinae</taxon>
        <taxon>Erinaceus</taxon>
    </lineage>
</organism>
<dbReference type="GO" id="GO:0042018">
    <property type="term" value="F:interleukin-22 receptor activity"/>
    <property type="evidence" value="ECO:0007669"/>
    <property type="project" value="TreeGrafter"/>
</dbReference>
<dbReference type="GeneID" id="103110569"/>
<dbReference type="Gene3D" id="2.60.40.10">
    <property type="entry name" value="Immunoglobulins"/>
    <property type="match status" value="2"/>
</dbReference>
<dbReference type="InParanoid" id="A0A1S3W726"/>
<reference evidence="6 7" key="1">
    <citation type="submission" date="2025-05" db="UniProtKB">
        <authorList>
            <consortium name="RefSeq"/>
        </authorList>
    </citation>
    <scope>IDENTIFICATION</scope>
</reference>
<dbReference type="RefSeq" id="XP_060054630.1">
    <property type="nucleotide sequence ID" value="XM_060198647.1"/>
</dbReference>
<name>A0A1S3W726_ERIEU</name>
<dbReference type="Proteomes" id="UP001652624">
    <property type="component" value="Chromosome 9"/>
</dbReference>